<dbReference type="Pfam" id="PF12730">
    <property type="entry name" value="ABC2_membrane_4"/>
    <property type="match status" value="1"/>
</dbReference>
<gene>
    <name evidence="2" type="ORF">IPP58_09875</name>
</gene>
<feature type="transmembrane region" description="Helical" evidence="1">
    <location>
        <begin position="276"/>
        <end position="296"/>
    </location>
</feature>
<feature type="transmembrane region" description="Helical" evidence="1">
    <location>
        <begin position="20"/>
        <end position="39"/>
    </location>
</feature>
<feature type="transmembrane region" description="Helical" evidence="1">
    <location>
        <begin position="152"/>
        <end position="174"/>
    </location>
</feature>
<comment type="caution">
    <text evidence="2">The sequence shown here is derived from an EMBL/GenBank/DDBJ whole genome shotgun (WGS) entry which is preliminary data.</text>
</comment>
<accession>A0A9D7XLN5</accession>
<name>A0A9D7XLN5_9BACT</name>
<dbReference type="AlphaFoldDB" id="A0A9D7XLN5"/>
<sequence>MIAFFRLVRAEGLKLRHSAVLRLIWVIPILFLAVEFLVFERPFLGLGVLNAKAQATLDTLQLKMVVSLWGFLHPLVLALLPALLFRPEHRFKTWRHLLSMPIARGSLFLAKAFHALILSALVLLILCLLLWIERRLLGLINPALAIPFHGAAMARTLSWLWLGSLPALAIYLWASDRISSLAVPIFFGLVGLLMAIALTGEELHQPWRRDLIPWVLPYAAAERQIHAGPSQQEVHLAGRPFQPEPNVLRLPSGRKIKTWQNAPDEVIFPPPKPTPAGVLATFSLGAAVLVLLLAWMDAKRCRI</sequence>
<organism evidence="2 3">
    <name type="scientific">Candidatus Geothrix skivensis</name>
    <dbReference type="NCBI Taxonomy" id="2954439"/>
    <lineage>
        <taxon>Bacteria</taxon>
        <taxon>Pseudomonadati</taxon>
        <taxon>Acidobacteriota</taxon>
        <taxon>Holophagae</taxon>
        <taxon>Holophagales</taxon>
        <taxon>Holophagaceae</taxon>
        <taxon>Geothrix</taxon>
    </lineage>
</organism>
<keyword evidence="1" id="KW-0812">Transmembrane</keyword>
<dbReference type="Proteomes" id="UP000886657">
    <property type="component" value="Unassembled WGS sequence"/>
</dbReference>
<keyword evidence="1" id="KW-1133">Transmembrane helix</keyword>
<dbReference type="EMBL" id="JADKIO010000006">
    <property type="protein sequence ID" value="MBK9796789.1"/>
    <property type="molecule type" value="Genomic_DNA"/>
</dbReference>
<reference evidence="2" key="1">
    <citation type="submission" date="2020-10" db="EMBL/GenBank/DDBJ databases">
        <title>Connecting structure to function with the recovery of over 1000 high-quality activated sludge metagenome-assembled genomes encoding full-length rRNA genes using long-read sequencing.</title>
        <authorList>
            <person name="Singleton C.M."/>
            <person name="Petriglieri F."/>
            <person name="Kristensen J.M."/>
            <person name="Kirkegaard R.H."/>
            <person name="Michaelsen T.Y."/>
            <person name="Andersen M.H."/>
            <person name="Karst S.M."/>
            <person name="Dueholm M.S."/>
            <person name="Nielsen P.H."/>
            <person name="Albertsen M."/>
        </authorList>
    </citation>
    <scope>NUCLEOTIDE SEQUENCE</scope>
    <source>
        <strain evidence="2">Skiv_18-Q3-R9-52_MAXAC.067</strain>
    </source>
</reference>
<evidence type="ECO:0000256" key="1">
    <source>
        <dbReference type="SAM" id="Phobius"/>
    </source>
</evidence>
<protein>
    <submittedName>
        <fullName evidence="2">ABC transporter permease</fullName>
    </submittedName>
</protein>
<evidence type="ECO:0000313" key="2">
    <source>
        <dbReference type="EMBL" id="MBK9796789.1"/>
    </source>
</evidence>
<evidence type="ECO:0000313" key="3">
    <source>
        <dbReference type="Proteomes" id="UP000886657"/>
    </source>
</evidence>
<feature type="transmembrane region" description="Helical" evidence="1">
    <location>
        <begin position="106"/>
        <end position="132"/>
    </location>
</feature>
<keyword evidence="1" id="KW-0472">Membrane</keyword>
<proteinExistence type="predicted"/>
<feature type="transmembrane region" description="Helical" evidence="1">
    <location>
        <begin position="181"/>
        <end position="200"/>
    </location>
</feature>
<feature type="transmembrane region" description="Helical" evidence="1">
    <location>
        <begin position="66"/>
        <end position="85"/>
    </location>
</feature>